<keyword evidence="3" id="KW-1185">Reference proteome</keyword>
<proteinExistence type="predicted"/>
<keyword evidence="1" id="KW-0732">Signal</keyword>
<feature type="signal peptide" evidence="1">
    <location>
        <begin position="1"/>
        <end position="21"/>
    </location>
</feature>
<dbReference type="EMBL" id="JRLW01000024">
    <property type="protein sequence ID" value="KGO86685.1"/>
    <property type="molecule type" value="Genomic_DNA"/>
</dbReference>
<dbReference type="eggNOG" id="ENOG503115J">
    <property type="taxonomic scope" value="Bacteria"/>
</dbReference>
<evidence type="ECO:0008006" key="4">
    <source>
        <dbReference type="Google" id="ProtNLM"/>
    </source>
</evidence>
<feature type="chain" id="PRO_5002003098" description="Lipoprotein" evidence="1">
    <location>
        <begin position="22"/>
        <end position="205"/>
    </location>
</feature>
<gene>
    <name evidence="2" type="ORF">Q764_13515</name>
</gene>
<dbReference type="STRING" id="1121899.GCA_000430025_02634"/>
<protein>
    <recommendedName>
        <fullName evidence="4">Lipoprotein</fullName>
    </recommendedName>
</protein>
<dbReference type="OrthoDB" id="756944at2"/>
<dbReference type="AlphaFoldDB" id="A0A0A2MEI4"/>
<reference evidence="2 3" key="1">
    <citation type="submission" date="2013-09" db="EMBL/GenBank/DDBJ databases">
        <authorList>
            <person name="Zeng Z."/>
            <person name="Chen C."/>
        </authorList>
    </citation>
    <scope>NUCLEOTIDE SEQUENCE [LARGE SCALE GENOMIC DNA]</scope>
    <source>
        <strain evidence="2 3">GH29-5</strain>
    </source>
</reference>
<dbReference type="RefSeq" id="WP_026980934.1">
    <property type="nucleotide sequence ID" value="NZ_AUCZ01000017.1"/>
</dbReference>
<dbReference type="Proteomes" id="UP000030121">
    <property type="component" value="Unassembled WGS sequence"/>
</dbReference>
<dbReference type="PROSITE" id="PS51257">
    <property type="entry name" value="PROKAR_LIPOPROTEIN"/>
    <property type="match status" value="1"/>
</dbReference>
<comment type="caution">
    <text evidence="2">The sequence shown here is derived from an EMBL/GenBank/DDBJ whole genome shotgun (WGS) entry which is preliminary data.</text>
</comment>
<evidence type="ECO:0000313" key="2">
    <source>
        <dbReference type="EMBL" id="KGO86685.1"/>
    </source>
</evidence>
<accession>A0A0A2MEI4</accession>
<evidence type="ECO:0000256" key="1">
    <source>
        <dbReference type="SAM" id="SignalP"/>
    </source>
</evidence>
<name>A0A0A2MEI4_9FLAO</name>
<organism evidence="2 3">
    <name type="scientific">Flavobacterium suncheonense GH29-5 = DSM 17707</name>
    <dbReference type="NCBI Taxonomy" id="1121899"/>
    <lineage>
        <taxon>Bacteria</taxon>
        <taxon>Pseudomonadati</taxon>
        <taxon>Bacteroidota</taxon>
        <taxon>Flavobacteriia</taxon>
        <taxon>Flavobacteriales</taxon>
        <taxon>Flavobacteriaceae</taxon>
        <taxon>Flavobacterium</taxon>
    </lineage>
</organism>
<sequence>MKIKFFTLLYSLLILSFVGCAPFSKKVTLNDHTYLNSESINKLNGTYEINASKIIYKSSRDNKTKIFENDSVDKYYNLFHFVKTENQELRADSIKNLIKKYDVRIEVLDKKKISFSLLKNNLKVDSSIVNYKIKNDGYIYLKNKNFKSNWVPILCGNFSINRTRLSLNNENSLILNNSNYFHGAILVIIGDSRSFKFEGRYNRKK</sequence>
<evidence type="ECO:0000313" key="3">
    <source>
        <dbReference type="Proteomes" id="UP000030121"/>
    </source>
</evidence>